<keyword evidence="6" id="KW-0539">Nucleus</keyword>
<dbReference type="SUPFAM" id="SSF46785">
    <property type="entry name" value="Winged helix' DNA-binding domain"/>
    <property type="match status" value="1"/>
</dbReference>
<name>A0A9P7BQ61_RHIOR</name>
<dbReference type="InterPro" id="IPR036390">
    <property type="entry name" value="WH_DNA-bd_sf"/>
</dbReference>
<feature type="region of interest" description="Disordered" evidence="9">
    <location>
        <begin position="1"/>
        <end position="22"/>
    </location>
</feature>
<organism evidence="11 12">
    <name type="scientific">Rhizopus oryzae</name>
    <name type="common">Mucormycosis agent</name>
    <name type="synonym">Rhizopus arrhizus var. delemar</name>
    <dbReference type="NCBI Taxonomy" id="64495"/>
    <lineage>
        <taxon>Eukaryota</taxon>
        <taxon>Fungi</taxon>
        <taxon>Fungi incertae sedis</taxon>
        <taxon>Mucoromycota</taxon>
        <taxon>Mucoromycotina</taxon>
        <taxon>Mucoromycetes</taxon>
        <taxon>Mucorales</taxon>
        <taxon>Mucorineae</taxon>
        <taxon>Rhizopodaceae</taxon>
        <taxon>Rhizopus</taxon>
    </lineage>
</organism>
<evidence type="ECO:0000256" key="9">
    <source>
        <dbReference type="SAM" id="MobiDB-lite"/>
    </source>
</evidence>
<feature type="region of interest" description="Disordered" evidence="9">
    <location>
        <begin position="249"/>
        <end position="280"/>
    </location>
</feature>
<keyword evidence="8" id="KW-0175">Coiled coil</keyword>
<evidence type="ECO:0000256" key="3">
    <source>
        <dbReference type="ARBA" id="ARBA00023015"/>
    </source>
</evidence>
<accession>A0A9P7BQ61</accession>
<comment type="similarity">
    <text evidence="2 7">Belongs to the HSF family.</text>
</comment>
<evidence type="ECO:0000256" key="4">
    <source>
        <dbReference type="ARBA" id="ARBA00023125"/>
    </source>
</evidence>
<keyword evidence="12" id="KW-1185">Reference proteome</keyword>
<dbReference type="SMART" id="SM00415">
    <property type="entry name" value="HSF"/>
    <property type="match status" value="1"/>
</dbReference>
<comment type="caution">
    <text evidence="11">The sequence shown here is derived from an EMBL/GenBank/DDBJ whole genome shotgun (WGS) entry which is preliminary data.</text>
</comment>
<dbReference type="PRINTS" id="PR00056">
    <property type="entry name" value="HSFDOMAIN"/>
</dbReference>
<dbReference type="PANTHER" id="PTHR10015">
    <property type="entry name" value="HEAT SHOCK TRANSCRIPTION FACTOR"/>
    <property type="match status" value="1"/>
</dbReference>
<dbReference type="InterPro" id="IPR036388">
    <property type="entry name" value="WH-like_DNA-bd_sf"/>
</dbReference>
<evidence type="ECO:0000313" key="12">
    <source>
        <dbReference type="Proteomes" id="UP000716291"/>
    </source>
</evidence>
<keyword evidence="4" id="KW-0238">DNA-binding</keyword>
<gene>
    <name evidence="11" type="ORF">G6F64_007874</name>
</gene>
<feature type="coiled-coil region" evidence="8">
    <location>
        <begin position="302"/>
        <end position="329"/>
    </location>
</feature>
<evidence type="ECO:0000256" key="1">
    <source>
        <dbReference type="ARBA" id="ARBA00004123"/>
    </source>
</evidence>
<dbReference type="PANTHER" id="PTHR10015:SF427">
    <property type="entry name" value="HEAT SHOCK FACTOR PROTEIN"/>
    <property type="match status" value="1"/>
</dbReference>
<feature type="domain" description="HSF-type DNA-binding" evidence="10">
    <location>
        <begin position="44"/>
        <end position="152"/>
    </location>
</feature>
<keyword evidence="3" id="KW-0805">Transcription regulation</keyword>
<evidence type="ECO:0000259" key="10">
    <source>
        <dbReference type="SMART" id="SM00415"/>
    </source>
</evidence>
<dbReference type="GO" id="GO:0043565">
    <property type="term" value="F:sequence-specific DNA binding"/>
    <property type="evidence" value="ECO:0007669"/>
    <property type="project" value="InterPro"/>
</dbReference>
<dbReference type="Gene3D" id="1.10.10.10">
    <property type="entry name" value="Winged helix-like DNA-binding domain superfamily/Winged helix DNA-binding domain"/>
    <property type="match status" value="1"/>
</dbReference>
<dbReference type="GO" id="GO:0003700">
    <property type="term" value="F:DNA-binding transcription factor activity"/>
    <property type="evidence" value="ECO:0007669"/>
    <property type="project" value="InterPro"/>
</dbReference>
<evidence type="ECO:0000313" key="11">
    <source>
        <dbReference type="EMBL" id="KAG1306072.1"/>
    </source>
</evidence>
<dbReference type="InterPro" id="IPR000232">
    <property type="entry name" value="HSF_DNA-bd"/>
</dbReference>
<protein>
    <recommendedName>
        <fullName evidence="10">HSF-type DNA-binding domain-containing protein</fullName>
    </recommendedName>
</protein>
<dbReference type="FunFam" id="1.10.10.10:FF:000027">
    <property type="entry name" value="Heat shock transcription factor 1"/>
    <property type="match status" value="1"/>
</dbReference>
<evidence type="ECO:0000256" key="5">
    <source>
        <dbReference type="ARBA" id="ARBA00023163"/>
    </source>
</evidence>
<evidence type="ECO:0000256" key="7">
    <source>
        <dbReference type="RuleBase" id="RU004020"/>
    </source>
</evidence>
<evidence type="ECO:0000256" key="2">
    <source>
        <dbReference type="ARBA" id="ARBA00006403"/>
    </source>
</evidence>
<comment type="subcellular location">
    <subcellularLocation>
        <location evidence="1">Nucleus</location>
    </subcellularLocation>
</comment>
<evidence type="ECO:0000256" key="8">
    <source>
        <dbReference type="SAM" id="Coils"/>
    </source>
</evidence>
<evidence type="ECO:0000256" key="6">
    <source>
        <dbReference type="ARBA" id="ARBA00023242"/>
    </source>
</evidence>
<dbReference type="AlphaFoldDB" id="A0A9P7BQ61"/>
<dbReference type="GO" id="GO:0005634">
    <property type="term" value="C:nucleus"/>
    <property type="evidence" value="ECO:0007669"/>
    <property type="project" value="UniProtKB-SubCell"/>
</dbReference>
<sequence>MLHKKRPNPLDHEPYANKKKALNPQELPSINLDINFHKLTSQRSIPAFLHKLFNMVSDPTTDYLIRWSPEGKSFLVQDHETFAKTVLPKFYRHNTFASFVRQLNMYDFHKIPHIKQGVLANESTMVDGELWEFNNSYFQRDREDLLAMVTRKKNRDQDEITSDRMSLKALLTEMATMKSQQDSLISNLEELRSYNDVIWQEALEAREKCQRQQQIISKVLQFLSLVFSNDHSIIYGSQNQRRQQYNCFTDSNKESSTTTSRKSSEGANIASTPPRKQQHRNIRDETRQFYFDNQMPYYLNSIITTYQDIDELERNLEELITRFDTNQSILEDTNDFESQLKQNCNPFHNTISKADYAYSNKATDTNELLNKHNNLQQGTANSSNWYFEQLVKEVDSFPKKIISTGSDLSRTMQTTITNPQITNSVTCTDSSIEDFVNRQKNPEQNIQPFSQNYDTNATATIATAVAVSRDRQIFKAHQNESCFTAPHSTIKYSTKSSMYPYYPST</sequence>
<reference evidence="11" key="1">
    <citation type="journal article" date="2020" name="Microb. Genom.">
        <title>Genetic diversity of clinical and environmental Mucorales isolates obtained from an investigation of mucormycosis cases among solid organ transplant recipients.</title>
        <authorList>
            <person name="Nguyen M.H."/>
            <person name="Kaul D."/>
            <person name="Muto C."/>
            <person name="Cheng S.J."/>
            <person name="Richter R.A."/>
            <person name="Bruno V.M."/>
            <person name="Liu G."/>
            <person name="Beyhan S."/>
            <person name="Sundermann A.J."/>
            <person name="Mounaud S."/>
            <person name="Pasculle A.W."/>
            <person name="Nierman W.C."/>
            <person name="Driscoll E."/>
            <person name="Cumbie R."/>
            <person name="Clancy C.J."/>
            <person name="Dupont C.L."/>
        </authorList>
    </citation>
    <scope>NUCLEOTIDE SEQUENCE</scope>
    <source>
        <strain evidence="11">GL11</strain>
    </source>
</reference>
<keyword evidence="5" id="KW-0804">Transcription</keyword>
<dbReference type="Pfam" id="PF00447">
    <property type="entry name" value="HSF_DNA-bind"/>
    <property type="match status" value="1"/>
</dbReference>
<proteinExistence type="inferred from homology"/>
<dbReference type="Proteomes" id="UP000716291">
    <property type="component" value="Unassembled WGS sequence"/>
</dbReference>
<dbReference type="EMBL" id="JAANQT010001213">
    <property type="protein sequence ID" value="KAG1306072.1"/>
    <property type="molecule type" value="Genomic_DNA"/>
</dbReference>